<keyword evidence="2" id="KW-1185">Reference proteome</keyword>
<dbReference type="Proteomes" id="UP000696413">
    <property type="component" value="Unassembled WGS sequence"/>
</dbReference>
<proteinExistence type="predicted"/>
<comment type="caution">
    <text evidence="1">The sequence shown here is derived from an EMBL/GenBank/DDBJ whole genome shotgun (WGS) entry which is preliminary data.</text>
</comment>
<reference evidence="1 2" key="1">
    <citation type="submission" date="2021-05" db="EMBL/GenBank/DDBJ databases">
        <title>Draft Genome Sequences of Clinical Respiratory Isolates of Mycobacterium goodii Recovered in Ireland.</title>
        <authorList>
            <person name="Flanagan P.R."/>
            <person name="Mok S."/>
            <person name="Roycroft E."/>
            <person name="Rogers T.R."/>
            <person name="Fitzgibbon M."/>
        </authorList>
    </citation>
    <scope>NUCLEOTIDE SEQUENCE [LARGE SCALE GENOMIC DNA]</scope>
    <source>
        <strain evidence="1 2">14IE55</strain>
    </source>
</reference>
<accession>A0ABS6HGY9</accession>
<protein>
    <recommendedName>
        <fullName evidence="3">ESX-1 secretion-associated protein</fullName>
    </recommendedName>
</protein>
<organism evidence="1 2">
    <name type="scientific">Mycolicibacterium goodii</name>
    <name type="common">Mycobacterium goodii</name>
    <dbReference type="NCBI Taxonomy" id="134601"/>
    <lineage>
        <taxon>Bacteria</taxon>
        <taxon>Bacillati</taxon>
        <taxon>Actinomycetota</taxon>
        <taxon>Actinomycetes</taxon>
        <taxon>Mycobacteriales</taxon>
        <taxon>Mycobacteriaceae</taxon>
        <taxon>Mycolicibacterium</taxon>
    </lineage>
</organism>
<name>A0ABS6HGY9_MYCGD</name>
<evidence type="ECO:0000313" key="1">
    <source>
        <dbReference type="EMBL" id="MBU8821952.1"/>
    </source>
</evidence>
<sequence length="96" mass="9694">MLALFADTGAIRAHGAACAAHTADLTALTAALQSLPSQLPTLGPAADRFLAVFVDALVAHANSVAALGHRIQQAGVSAQHTATSYEAACHHAAELL</sequence>
<evidence type="ECO:0000313" key="2">
    <source>
        <dbReference type="Proteomes" id="UP000696413"/>
    </source>
</evidence>
<dbReference type="EMBL" id="JAHBOM010000002">
    <property type="protein sequence ID" value="MBU8821952.1"/>
    <property type="molecule type" value="Genomic_DNA"/>
</dbReference>
<gene>
    <name evidence="1" type="ORF">KL859_03585</name>
</gene>
<dbReference type="RefSeq" id="WP_214394269.1">
    <property type="nucleotide sequence ID" value="NZ_JAHBOL010000019.1"/>
</dbReference>
<evidence type="ECO:0008006" key="3">
    <source>
        <dbReference type="Google" id="ProtNLM"/>
    </source>
</evidence>